<dbReference type="PANTHER" id="PTHR37315">
    <property type="entry name" value="UPF0311 PROTEIN BLR7842"/>
    <property type="match status" value="1"/>
</dbReference>
<evidence type="ECO:0000313" key="1">
    <source>
        <dbReference type="EMBL" id="TWI01010.1"/>
    </source>
</evidence>
<comment type="caution">
    <text evidence="1">The sequence shown here is derived from an EMBL/GenBank/DDBJ whole genome shotgun (WGS) entry which is preliminary data.</text>
</comment>
<dbReference type="RefSeq" id="WP_144900117.1">
    <property type="nucleotide sequence ID" value="NZ_VLKN01000006.1"/>
</dbReference>
<evidence type="ECO:0000313" key="2">
    <source>
        <dbReference type="Proteomes" id="UP000315167"/>
    </source>
</evidence>
<reference evidence="1 2" key="1">
    <citation type="journal article" date="2015" name="Stand. Genomic Sci.">
        <title>Genomic Encyclopedia of Bacterial and Archaeal Type Strains, Phase III: the genomes of soil and plant-associated and newly described type strains.</title>
        <authorList>
            <person name="Whitman W.B."/>
            <person name="Woyke T."/>
            <person name="Klenk H.P."/>
            <person name="Zhou Y."/>
            <person name="Lilburn T.G."/>
            <person name="Beck B.J."/>
            <person name="De Vos P."/>
            <person name="Vandamme P."/>
            <person name="Eisen J.A."/>
            <person name="Garrity G."/>
            <person name="Hugenholtz P."/>
            <person name="Kyrpides N.C."/>
        </authorList>
    </citation>
    <scope>NUCLEOTIDE SEQUENCE [LARGE SCALE GENOMIC DNA]</scope>
    <source>
        <strain evidence="1 2">CGMCC 1.10821</strain>
    </source>
</reference>
<proteinExistence type="predicted"/>
<dbReference type="PANTHER" id="PTHR37315:SF1">
    <property type="entry name" value="UPF0311 PROTEIN BLR7842"/>
    <property type="match status" value="1"/>
</dbReference>
<dbReference type="EMBL" id="VLKN01000006">
    <property type="protein sequence ID" value="TWI01010.1"/>
    <property type="molecule type" value="Genomic_DNA"/>
</dbReference>
<dbReference type="Proteomes" id="UP000315167">
    <property type="component" value="Unassembled WGS sequence"/>
</dbReference>
<keyword evidence="2" id="KW-1185">Reference proteome</keyword>
<dbReference type="Gene3D" id="2.40.160.20">
    <property type="match status" value="1"/>
</dbReference>
<dbReference type="InterPro" id="IPR020915">
    <property type="entry name" value="UPF0311"/>
</dbReference>
<dbReference type="Pfam" id="PF11578">
    <property type="entry name" value="DUF3237"/>
    <property type="match status" value="1"/>
</dbReference>
<name>A0A562L003_9GAMM</name>
<protein>
    <submittedName>
        <fullName evidence="1">Uncharacterized protein DUF3237</fullName>
    </submittedName>
</protein>
<sequence length="157" mass="16928">MSRATVQLHNDYLLTLHAPMAGPPLAVDDALTIFHSDSGWAKGPRIEAAIVAPTGDWLRTMPDGTLQVDARMTLRTGDDALIHVRYGGVIRMSPQQYQAMGAGATLTSDDIYFVIAPVFQTSHPAYLWLNQVQAIGKAVAVKGGDGGYVAYDVFAIR</sequence>
<accession>A0A562L003</accession>
<gene>
    <name evidence="1" type="ORF">IP90_02632</name>
</gene>
<dbReference type="AlphaFoldDB" id="A0A562L003"/>
<dbReference type="OrthoDB" id="5294829at2"/>
<organism evidence="1 2">
    <name type="scientific">Luteimonas cucumeris</name>
    <dbReference type="NCBI Taxonomy" id="985012"/>
    <lineage>
        <taxon>Bacteria</taxon>
        <taxon>Pseudomonadati</taxon>
        <taxon>Pseudomonadota</taxon>
        <taxon>Gammaproteobacteria</taxon>
        <taxon>Lysobacterales</taxon>
        <taxon>Lysobacteraceae</taxon>
        <taxon>Luteimonas</taxon>
    </lineage>
</organism>